<evidence type="ECO:0000256" key="1">
    <source>
        <dbReference type="SAM" id="Phobius"/>
    </source>
</evidence>
<keyword evidence="1" id="KW-1133">Transmembrane helix</keyword>
<organism evidence="2">
    <name type="scientific">Darwinula stevensoni</name>
    <dbReference type="NCBI Taxonomy" id="69355"/>
    <lineage>
        <taxon>Eukaryota</taxon>
        <taxon>Metazoa</taxon>
        <taxon>Ecdysozoa</taxon>
        <taxon>Arthropoda</taxon>
        <taxon>Crustacea</taxon>
        <taxon>Oligostraca</taxon>
        <taxon>Ostracoda</taxon>
        <taxon>Podocopa</taxon>
        <taxon>Podocopida</taxon>
        <taxon>Darwinulocopina</taxon>
        <taxon>Darwinuloidea</taxon>
        <taxon>Darwinulidae</taxon>
        <taxon>Darwinula</taxon>
    </lineage>
</organism>
<dbReference type="GO" id="GO:0016323">
    <property type="term" value="C:basolateral plasma membrane"/>
    <property type="evidence" value="ECO:0007669"/>
    <property type="project" value="TreeGrafter"/>
</dbReference>
<feature type="transmembrane region" description="Helical" evidence="1">
    <location>
        <begin position="68"/>
        <end position="88"/>
    </location>
</feature>
<dbReference type="AlphaFoldDB" id="A0A7R8X354"/>
<evidence type="ECO:0000313" key="2">
    <source>
        <dbReference type="EMBL" id="CAD7243157.1"/>
    </source>
</evidence>
<reference evidence="2" key="1">
    <citation type="submission" date="2020-11" db="EMBL/GenBank/DDBJ databases">
        <authorList>
            <person name="Tran Van P."/>
        </authorList>
    </citation>
    <scope>NUCLEOTIDE SEQUENCE</scope>
</reference>
<dbReference type="Pfam" id="PF03137">
    <property type="entry name" value="OATP"/>
    <property type="match status" value="1"/>
</dbReference>
<protein>
    <submittedName>
        <fullName evidence="2">Uncharacterized protein</fullName>
    </submittedName>
</protein>
<keyword evidence="1" id="KW-0812">Transmembrane</keyword>
<dbReference type="InterPro" id="IPR004156">
    <property type="entry name" value="OATP"/>
</dbReference>
<accession>A0A7R8X354</accession>
<dbReference type="PANTHER" id="PTHR11388:SF76">
    <property type="entry name" value="SOLUTE CARRIER ORGANIC ANION TRANSPORTER FAMILY MEMBER"/>
    <property type="match status" value="1"/>
</dbReference>
<evidence type="ECO:0000313" key="3">
    <source>
        <dbReference type="Proteomes" id="UP000677054"/>
    </source>
</evidence>
<sequence>MLKSVKPEDKSMAMALVVVVTSLFAFIPGPIIYGAIIDSTCLIWKEPTCGTGKGNCAFYDSDKFRIALHAWTAGFVAVALIFDVLVWIQSRDLVLYPEKKDDQKTKSRNGTTTT</sequence>
<dbReference type="GO" id="GO:0015347">
    <property type="term" value="F:sodium-independent organic anion transmembrane transporter activity"/>
    <property type="evidence" value="ECO:0007669"/>
    <property type="project" value="TreeGrafter"/>
</dbReference>
<dbReference type="EMBL" id="CAJPEV010000377">
    <property type="protein sequence ID" value="CAG0884629.1"/>
    <property type="molecule type" value="Genomic_DNA"/>
</dbReference>
<dbReference type="PANTHER" id="PTHR11388">
    <property type="entry name" value="ORGANIC ANION TRANSPORTER"/>
    <property type="match status" value="1"/>
</dbReference>
<gene>
    <name evidence="2" type="ORF">DSTB1V02_LOCUS3090</name>
</gene>
<dbReference type="OrthoDB" id="6376174at2759"/>
<feature type="transmembrane region" description="Helical" evidence="1">
    <location>
        <begin position="12"/>
        <end position="36"/>
    </location>
</feature>
<proteinExistence type="predicted"/>
<dbReference type="Proteomes" id="UP000677054">
    <property type="component" value="Unassembled WGS sequence"/>
</dbReference>
<keyword evidence="3" id="KW-1185">Reference proteome</keyword>
<dbReference type="EMBL" id="LR899894">
    <property type="protein sequence ID" value="CAD7243157.1"/>
    <property type="molecule type" value="Genomic_DNA"/>
</dbReference>
<name>A0A7R8X354_9CRUS</name>
<dbReference type="GO" id="GO:0043252">
    <property type="term" value="P:sodium-independent organic anion transport"/>
    <property type="evidence" value="ECO:0007669"/>
    <property type="project" value="TreeGrafter"/>
</dbReference>
<keyword evidence="1" id="KW-0472">Membrane</keyword>